<feature type="non-terminal residue" evidence="1">
    <location>
        <position position="23"/>
    </location>
</feature>
<evidence type="ECO:0000313" key="2">
    <source>
        <dbReference type="Proteomes" id="UP000499080"/>
    </source>
</evidence>
<comment type="caution">
    <text evidence="1">The sequence shown here is derived from an EMBL/GenBank/DDBJ whole genome shotgun (WGS) entry which is preliminary data.</text>
</comment>
<accession>A0A4Y2PSH0</accession>
<name>A0A4Y2PSH0_ARAVE</name>
<dbReference type="AlphaFoldDB" id="A0A4Y2PSH0"/>
<dbReference type="Proteomes" id="UP000499080">
    <property type="component" value="Unassembled WGS sequence"/>
</dbReference>
<keyword evidence="2" id="KW-1185">Reference proteome</keyword>
<dbReference type="EMBL" id="BGPR01012022">
    <property type="protein sequence ID" value="GBN54129.1"/>
    <property type="molecule type" value="Genomic_DNA"/>
</dbReference>
<sequence length="23" mass="2842">MVVKLDIKQRAQLLTWEVYENHQ</sequence>
<gene>
    <name evidence="1" type="ORF">AVEN_66789_1</name>
</gene>
<protein>
    <submittedName>
        <fullName evidence="1">Uncharacterized protein</fullName>
    </submittedName>
</protein>
<proteinExistence type="predicted"/>
<reference evidence="1 2" key="1">
    <citation type="journal article" date="2019" name="Sci. Rep.">
        <title>Orb-weaving spider Araneus ventricosus genome elucidates the spidroin gene catalogue.</title>
        <authorList>
            <person name="Kono N."/>
            <person name="Nakamura H."/>
            <person name="Ohtoshi R."/>
            <person name="Moran D.A.P."/>
            <person name="Shinohara A."/>
            <person name="Yoshida Y."/>
            <person name="Fujiwara M."/>
            <person name="Mori M."/>
            <person name="Tomita M."/>
            <person name="Arakawa K."/>
        </authorList>
    </citation>
    <scope>NUCLEOTIDE SEQUENCE [LARGE SCALE GENOMIC DNA]</scope>
</reference>
<evidence type="ECO:0000313" key="1">
    <source>
        <dbReference type="EMBL" id="GBN54129.1"/>
    </source>
</evidence>
<organism evidence="1 2">
    <name type="scientific">Araneus ventricosus</name>
    <name type="common">Orbweaver spider</name>
    <name type="synonym">Epeira ventricosa</name>
    <dbReference type="NCBI Taxonomy" id="182803"/>
    <lineage>
        <taxon>Eukaryota</taxon>
        <taxon>Metazoa</taxon>
        <taxon>Ecdysozoa</taxon>
        <taxon>Arthropoda</taxon>
        <taxon>Chelicerata</taxon>
        <taxon>Arachnida</taxon>
        <taxon>Araneae</taxon>
        <taxon>Araneomorphae</taxon>
        <taxon>Entelegynae</taxon>
        <taxon>Araneoidea</taxon>
        <taxon>Araneidae</taxon>
        <taxon>Araneus</taxon>
    </lineage>
</organism>